<feature type="binding site" evidence="1">
    <location>
        <position position="51"/>
    </location>
    <ligand>
        <name>Mg(2+)</name>
        <dbReference type="ChEBI" id="CHEBI:18420"/>
        <label>1</label>
    </ligand>
</feature>
<sequence length="492" mass="53571">MKGSVFKEKVLGCWYGKNIGGTLGAPFEWKRQFNEVTGYTQKLRGKPLPNDDLDLQLLWLIAAEEQKLRLTPQVLGYYFSMFVAPHWAEYGISKANMKLGMLPPESGRANNVYRHSCGSYIRSELWACIAAGDPALAAKYMIADSCVDHGGNSEGTYAAVFIAAMEAAAFVVSDIEELIGIGLSYIPADCGIAGVAALARSCFERGTDYHDARDEIFRSFRGAPFIRGDGDDARIDCCERDAKLNFDSGVKGYDVVANIGIVLLGLLYGQGDFGKSLCIAVNCGEDTDCTAATLGALLGILYGRKGIPEKWLRPIGNEIVTACLNIGELQGRLPATVGELTDRVMALHTLHESLNGAGRQLACGEGCLQKLYGRADCVRHSFVFFDVYVAYPDGQYLKGGKGRVVIEVENRFRAPENLCYRWFLEDGFTVSDRVGAVYSASGTYGDTVVRLEFELSCEGEAGLKSDFLFELGVVGRAYPMPVPVTFFSGTEA</sequence>
<dbReference type="SUPFAM" id="SSF101478">
    <property type="entry name" value="ADP-ribosylglycohydrolase"/>
    <property type="match status" value="1"/>
</dbReference>
<feature type="binding site" evidence="1">
    <location>
        <position position="286"/>
    </location>
    <ligand>
        <name>Mg(2+)</name>
        <dbReference type="ChEBI" id="CHEBI:18420"/>
        <label>1</label>
    </ligand>
</feature>
<comment type="caution">
    <text evidence="2">The sequence shown here is derived from an EMBL/GenBank/DDBJ whole genome shotgun (WGS) entry which is preliminary data.</text>
</comment>
<keyword evidence="1" id="KW-0460">Magnesium</keyword>
<dbReference type="GO" id="GO:0046872">
    <property type="term" value="F:metal ion binding"/>
    <property type="evidence" value="ECO:0007669"/>
    <property type="project" value="UniProtKB-KW"/>
</dbReference>
<name>A0A9D2IHZ6_9FIRM</name>
<gene>
    <name evidence="2" type="ORF">H9726_05650</name>
</gene>
<feature type="binding site" evidence="1">
    <location>
        <position position="52"/>
    </location>
    <ligand>
        <name>Mg(2+)</name>
        <dbReference type="ChEBI" id="CHEBI:18420"/>
        <label>1</label>
    </ligand>
</feature>
<dbReference type="Gene3D" id="1.10.4080.10">
    <property type="entry name" value="ADP-ribosylation/Crystallin J1"/>
    <property type="match status" value="1"/>
</dbReference>
<keyword evidence="1" id="KW-0479">Metal-binding</keyword>
<accession>A0A9D2IHZ6</accession>
<proteinExistence type="predicted"/>
<evidence type="ECO:0000313" key="3">
    <source>
        <dbReference type="Proteomes" id="UP000824025"/>
    </source>
</evidence>
<protein>
    <submittedName>
        <fullName evidence="2">ADP-ribosylglycohydrolase family protein</fullName>
    </submittedName>
</protein>
<dbReference type="EMBL" id="DXCF01000030">
    <property type="protein sequence ID" value="HIZ09954.1"/>
    <property type="molecule type" value="Genomic_DNA"/>
</dbReference>
<organism evidence="2 3">
    <name type="scientific">Candidatus Borkfalkia avicola</name>
    <dbReference type="NCBI Taxonomy" id="2838503"/>
    <lineage>
        <taxon>Bacteria</taxon>
        <taxon>Bacillati</taxon>
        <taxon>Bacillota</taxon>
        <taxon>Clostridia</taxon>
        <taxon>Christensenellales</taxon>
        <taxon>Christensenellaceae</taxon>
        <taxon>Candidatus Borkfalkia</taxon>
    </lineage>
</organism>
<dbReference type="Pfam" id="PF03747">
    <property type="entry name" value="ADP_ribosyl_GH"/>
    <property type="match status" value="1"/>
</dbReference>
<dbReference type="AlphaFoldDB" id="A0A9D2IHZ6"/>
<dbReference type="Proteomes" id="UP000824025">
    <property type="component" value="Unassembled WGS sequence"/>
</dbReference>
<comment type="cofactor">
    <cofactor evidence="1">
        <name>Mg(2+)</name>
        <dbReference type="ChEBI" id="CHEBI:18420"/>
    </cofactor>
    <text evidence="1">Binds 2 magnesium ions per subunit.</text>
</comment>
<feature type="binding site" evidence="1">
    <location>
        <position position="288"/>
    </location>
    <ligand>
        <name>Mg(2+)</name>
        <dbReference type="ChEBI" id="CHEBI:18420"/>
        <label>1</label>
    </ligand>
</feature>
<reference evidence="2" key="1">
    <citation type="journal article" date="2021" name="PeerJ">
        <title>Extensive microbial diversity within the chicken gut microbiome revealed by metagenomics and culture.</title>
        <authorList>
            <person name="Gilroy R."/>
            <person name="Ravi A."/>
            <person name="Getino M."/>
            <person name="Pursley I."/>
            <person name="Horton D.L."/>
            <person name="Alikhan N.F."/>
            <person name="Baker D."/>
            <person name="Gharbi K."/>
            <person name="Hall N."/>
            <person name="Watson M."/>
            <person name="Adriaenssens E.M."/>
            <person name="Foster-Nyarko E."/>
            <person name="Jarju S."/>
            <person name="Secka A."/>
            <person name="Antonio M."/>
            <person name="Oren A."/>
            <person name="Chaudhuri R.R."/>
            <person name="La Ragione R."/>
            <person name="Hildebrand F."/>
            <person name="Pallen M.J."/>
        </authorList>
    </citation>
    <scope>NUCLEOTIDE SEQUENCE</scope>
    <source>
        <strain evidence="2">CHK192-19661</strain>
    </source>
</reference>
<reference evidence="2" key="2">
    <citation type="submission" date="2021-04" db="EMBL/GenBank/DDBJ databases">
        <authorList>
            <person name="Gilroy R."/>
        </authorList>
    </citation>
    <scope>NUCLEOTIDE SEQUENCE</scope>
    <source>
        <strain evidence="2">CHK192-19661</strain>
    </source>
</reference>
<evidence type="ECO:0000313" key="2">
    <source>
        <dbReference type="EMBL" id="HIZ09954.1"/>
    </source>
</evidence>
<evidence type="ECO:0000256" key="1">
    <source>
        <dbReference type="PIRSR" id="PIRSR605502-1"/>
    </source>
</evidence>
<dbReference type="InterPro" id="IPR005502">
    <property type="entry name" value="Ribosyl_crysJ1"/>
</dbReference>
<dbReference type="InterPro" id="IPR036705">
    <property type="entry name" value="Ribosyl_crysJ1_sf"/>
</dbReference>